<dbReference type="EMBL" id="GGEC01069094">
    <property type="protein sequence ID" value="MBX49578.1"/>
    <property type="molecule type" value="Transcribed_RNA"/>
</dbReference>
<sequence length="50" mass="6301">MNWMLWIWKIESKRGSICWNFLQPIKLEEEYATKWGIRQERNNRQHELIP</sequence>
<name>A0A2P2P4B1_RHIMU</name>
<reference evidence="1" key="1">
    <citation type="submission" date="2018-02" db="EMBL/GenBank/DDBJ databases">
        <title>Rhizophora mucronata_Transcriptome.</title>
        <authorList>
            <person name="Meera S.P."/>
            <person name="Sreeshan A."/>
            <person name="Augustine A."/>
        </authorList>
    </citation>
    <scope>NUCLEOTIDE SEQUENCE</scope>
    <source>
        <tissue evidence="1">Leaf</tissue>
    </source>
</reference>
<evidence type="ECO:0000313" key="1">
    <source>
        <dbReference type="EMBL" id="MBX49578.1"/>
    </source>
</evidence>
<proteinExistence type="predicted"/>
<accession>A0A2P2P4B1</accession>
<dbReference type="AlphaFoldDB" id="A0A2P2P4B1"/>
<organism evidence="1">
    <name type="scientific">Rhizophora mucronata</name>
    <name type="common">Asiatic mangrove</name>
    <dbReference type="NCBI Taxonomy" id="61149"/>
    <lineage>
        <taxon>Eukaryota</taxon>
        <taxon>Viridiplantae</taxon>
        <taxon>Streptophyta</taxon>
        <taxon>Embryophyta</taxon>
        <taxon>Tracheophyta</taxon>
        <taxon>Spermatophyta</taxon>
        <taxon>Magnoliopsida</taxon>
        <taxon>eudicotyledons</taxon>
        <taxon>Gunneridae</taxon>
        <taxon>Pentapetalae</taxon>
        <taxon>rosids</taxon>
        <taxon>fabids</taxon>
        <taxon>Malpighiales</taxon>
        <taxon>Rhizophoraceae</taxon>
        <taxon>Rhizophora</taxon>
    </lineage>
</organism>
<protein>
    <submittedName>
        <fullName evidence="1">Uncharacterized protein</fullName>
    </submittedName>
</protein>